<feature type="compositionally biased region" description="Polar residues" evidence="3">
    <location>
        <begin position="261"/>
        <end position="276"/>
    </location>
</feature>
<protein>
    <submittedName>
        <fullName evidence="5">Coiled-coil domain-containing protein 102A</fullName>
    </submittedName>
</protein>
<evidence type="ECO:0000256" key="2">
    <source>
        <dbReference type="SAM" id="Coils"/>
    </source>
</evidence>
<feature type="region of interest" description="Disordered" evidence="3">
    <location>
        <begin position="261"/>
        <end position="294"/>
    </location>
</feature>
<dbReference type="PANTHER" id="PTHR46292">
    <property type="entry name" value="COILED-COIL DOMAIN-CONTAINING PROTEIN 102A"/>
    <property type="match status" value="1"/>
</dbReference>
<dbReference type="PANTHER" id="PTHR46292:SF1">
    <property type="entry name" value="COILED-COIL DOMAIN-CONTAINING PROTEIN 102A"/>
    <property type="match status" value="1"/>
</dbReference>
<feature type="region of interest" description="Disordered" evidence="3">
    <location>
        <begin position="46"/>
        <end position="120"/>
    </location>
</feature>
<feature type="coiled-coil region" evidence="2">
    <location>
        <begin position="328"/>
        <end position="355"/>
    </location>
</feature>
<evidence type="ECO:0000313" key="4">
    <source>
        <dbReference type="Proteomes" id="UP000887565"/>
    </source>
</evidence>
<dbReference type="AlphaFoldDB" id="A0A915KBV7"/>
<name>A0A915KBV7_ROMCU</name>
<proteinExistence type="predicted"/>
<organism evidence="4 5">
    <name type="scientific">Romanomermis culicivorax</name>
    <name type="common">Nematode worm</name>
    <dbReference type="NCBI Taxonomy" id="13658"/>
    <lineage>
        <taxon>Eukaryota</taxon>
        <taxon>Metazoa</taxon>
        <taxon>Ecdysozoa</taxon>
        <taxon>Nematoda</taxon>
        <taxon>Enoplea</taxon>
        <taxon>Dorylaimia</taxon>
        <taxon>Mermithida</taxon>
        <taxon>Mermithoidea</taxon>
        <taxon>Mermithidae</taxon>
        <taxon>Romanomermis</taxon>
    </lineage>
</organism>
<evidence type="ECO:0000313" key="5">
    <source>
        <dbReference type="WBParaSite" id="nRc.2.0.1.t35394-RA"/>
    </source>
</evidence>
<keyword evidence="4" id="KW-1185">Reference proteome</keyword>
<evidence type="ECO:0000256" key="3">
    <source>
        <dbReference type="SAM" id="MobiDB-lite"/>
    </source>
</evidence>
<keyword evidence="1 2" id="KW-0175">Coiled coil</keyword>
<sequence length="473" mass="54067">MSASTDRDEQRQRIFDARNLVDDRRRLPRLLYNRYNNQFDFDVFTPSSANSPQEHQNIGVTSTENHLRSSRVRIPSNSNRSDEAVQDPCGSSLTDVDGNRSLSFAAPENPFPGNRNSRIPTCRHNDWEQCEERRVQELEEAKNRAAQMEKTMKWWAECTANWRQKWSNIRDERNKYRDEAKQLKSKCENLQASLNRTKENCHRITEEKLDLQATLEKMIDQKSTPLSISEYAPRTLDDNRIVRDISTQCYISDKPLQNFSPRNSLSKEIGCNTENLSTAPPPTPPKHSPSTKASPKVNVAVNDVVILRTKLEETVQKLNESGFIKEKYKHLETENDMLRAKCEELEVSKKALIEEMASEVIDHRNAKIHSENAETSDEISFSVSCDDLAAGSAAPDELTTAVVNNNKENLKIENSLLESYYASCSSCSVEKFLVQDDNNSIGEANQEENSHFNEIDAEIEKEITSLRKKMNTK</sequence>
<dbReference type="WBParaSite" id="nRc.2.0.1.t35394-RA">
    <property type="protein sequence ID" value="nRc.2.0.1.t35394-RA"/>
    <property type="gene ID" value="nRc.2.0.1.g35394"/>
</dbReference>
<feature type="coiled-coil region" evidence="2">
    <location>
        <begin position="128"/>
        <end position="214"/>
    </location>
</feature>
<reference evidence="5" key="1">
    <citation type="submission" date="2022-11" db="UniProtKB">
        <authorList>
            <consortium name="WormBaseParasite"/>
        </authorList>
    </citation>
    <scope>IDENTIFICATION</scope>
</reference>
<feature type="compositionally biased region" description="Polar residues" evidence="3">
    <location>
        <begin position="46"/>
        <end position="64"/>
    </location>
</feature>
<evidence type="ECO:0000256" key="1">
    <source>
        <dbReference type="ARBA" id="ARBA00023054"/>
    </source>
</evidence>
<accession>A0A915KBV7</accession>
<dbReference type="Proteomes" id="UP000887565">
    <property type="component" value="Unplaced"/>
</dbReference>